<organism evidence="1 2">
    <name type="scientific">Pseudotabrizicola sediminis</name>
    <dbReference type="NCBI Taxonomy" id="2486418"/>
    <lineage>
        <taxon>Bacteria</taxon>
        <taxon>Pseudomonadati</taxon>
        <taxon>Pseudomonadota</taxon>
        <taxon>Alphaproteobacteria</taxon>
        <taxon>Rhodobacterales</taxon>
        <taxon>Paracoccaceae</taxon>
        <taxon>Pseudotabrizicola</taxon>
    </lineage>
</organism>
<dbReference type="EMBL" id="RPEM01000010">
    <property type="protein sequence ID" value="TGD42259.1"/>
    <property type="molecule type" value="Genomic_DNA"/>
</dbReference>
<evidence type="ECO:0000313" key="1">
    <source>
        <dbReference type="EMBL" id="TGD42259.1"/>
    </source>
</evidence>
<dbReference type="Proteomes" id="UP000297741">
    <property type="component" value="Unassembled WGS sequence"/>
</dbReference>
<evidence type="ECO:0000313" key="2">
    <source>
        <dbReference type="Proteomes" id="UP000297741"/>
    </source>
</evidence>
<comment type="caution">
    <text evidence="1">The sequence shown here is derived from an EMBL/GenBank/DDBJ whole genome shotgun (WGS) entry which is preliminary data.</text>
</comment>
<keyword evidence="2" id="KW-1185">Reference proteome</keyword>
<sequence>MMQCRFEDLLDSARHAFVQWRYIHELETARFSTIKFIAAIHMILAEFESGIVVTRYRPPMTVTR</sequence>
<protein>
    <submittedName>
        <fullName evidence="1">Uncharacterized protein</fullName>
    </submittedName>
</protein>
<proteinExistence type="predicted"/>
<gene>
    <name evidence="1" type="ORF">EEB11_14985</name>
</gene>
<name>A0ABY2KJW0_9RHOB</name>
<reference evidence="1 2" key="1">
    <citation type="submission" date="2018-11" db="EMBL/GenBank/DDBJ databases">
        <title>Tabrizicola sp. isolated from sediment of alpine lake.</title>
        <authorList>
            <person name="Liu Z."/>
        </authorList>
    </citation>
    <scope>NUCLEOTIDE SEQUENCE [LARGE SCALE GENOMIC DNA]</scope>
    <source>
        <strain evidence="1 2">DRYC-M-16</strain>
    </source>
</reference>
<accession>A0ABY2KJW0</accession>